<dbReference type="EMBL" id="GBEZ01018369">
    <property type="protein sequence ID" value="JAC68060.1"/>
    <property type="molecule type" value="Transcribed_RNA"/>
</dbReference>
<dbReference type="AlphaFoldDB" id="A0A061RBP7"/>
<proteinExistence type="predicted"/>
<protein>
    <submittedName>
        <fullName evidence="2">Uncharacterized protein</fullName>
    </submittedName>
</protein>
<organism evidence="2">
    <name type="scientific">Tetraselmis sp. GSL018</name>
    <dbReference type="NCBI Taxonomy" id="582737"/>
    <lineage>
        <taxon>Eukaryota</taxon>
        <taxon>Viridiplantae</taxon>
        <taxon>Chlorophyta</taxon>
        <taxon>core chlorophytes</taxon>
        <taxon>Chlorodendrophyceae</taxon>
        <taxon>Chlorodendrales</taxon>
        <taxon>Chlorodendraceae</taxon>
        <taxon>Tetraselmis</taxon>
    </lineage>
</organism>
<feature type="region of interest" description="Disordered" evidence="1">
    <location>
        <begin position="1"/>
        <end position="25"/>
    </location>
</feature>
<gene>
    <name evidence="2" type="ORF">TSPGSL018_9618</name>
</gene>
<reference evidence="2" key="1">
    <citation type="submission" date="2014-05" db="EMBL/GenBank/DDBJ databases">
        <title>The transcriptome of the halophilic microalga Tetraselmis sp. GSL018 isolated from the Great Salt Lake, Utah.</title>
        <authorList>
            <person name="Jinkerson R.E."/>
            <person name="D'Adamo S."/>
            <person name="Posewitz M.C."/>
        </authorList>
    </citation>
    <scope>NUCLEOTIDE SEQUENCE</scope>
    <source>
        <strain evidence="2">GSL018</strain>
    </source>
</reference>
<sequence length="43" mass="4852">MTPPSAEPGQRRRKGSTNSRKMPFAYKGWPTGFVGRGEAEQWL</sequence>
<evidence type="ECO:0000256" key="1">
    <source>
        <dbReference type="SAM" id="MobiDB-lite"/>
    </source>
</evidence>
<name>A0A061RBP7_9CHLO</name>
<accession>A0A061RBP7</accession>
<feature type="non-terminal residue" evidence="2">
    <location>
        <position position="43"/>
    </location>
</feature>
<evidence type="ECO:0000313" key="2">
    <source>
        <dbReference type="EMBL" id="JAC68060.1"/>
    </source>
</evidence>